<dbReference type="RefSeq" id="WP_029721570.1">
    <property type="nucleotide sequence ID" value="NZ_JAJUIW010000002.1"/>
</dbReference>
<dbReference type="OrthoDB" id="4941530at2"/>
<dbReference type="EMBL" id="JNVU01000009">
    <property type="protein sequence ID" value="KEI45742.1"/>
    <property type="molecule type" value="Genomic_DNA"/>
</dbReference>
<dbReference type="CDD" id="cd00531">
    <property type="entry name" value="NTF2_like"/>
    <property type="match status" value="1"/>
</dbReference>
<keyword evidence="3" id="KW-1185">Reference proteome</keyword>
<dbReference type="Pfam" id="PF13577">
    <property type="entry name" value="SnoaL_4"/>
    <property type="match status" value="1"/>
</dbReference>
<accession>A0A073B3B9</accession>
<feature type="domain" description="SnoaL-like" evidence="1">
    <location>
        <begin position="10"/>
        <end position="129"/>
    </location>
</feature>
<dbReference type="InterPro" id="IPR032710">
    <property type="entry name" value="NTF2-like_dom_sf"/>
</dbReference>
<proteinExistence type="predicted"/>
<evidence type="ECO:0000313" key="3">
    <source>
        <dbReference type="Proteomes" id="UP000031419"/>
    </source>
</evidence>
<organism evidence="2 3">
    <name type="scientific">Saccharopolyspora rectivirgula</name>
    <dbReference type="NCBI Taxonomy" id="28042"/>
    <lineage>
        <taxon>Bacteria</taxon>
        <taxon>Bacillati</taxon>
        <taxon>Actinomycetota</taxon>
        <taxon>Actinomycetes</taxon>
        <taxon>Pseudonocardiales</taxon>
        <taxon>Pseudonocardiaceae</taxon>
        <taxon>Saccharopolyspora</taxon>
    </lineage>
</organism>
<comment type="caution">
    <text evidence="2">The sequence shown here is derived from an EMBL/GenBank/DDBJ whole genome shotgun (WGS) entry which is preliminary data.</text>
</comment>
<dbReference type="AlphaFoldDB" id="A0A073B3B9"/>
<dbReference type="Gene3D" id="3.10.450.50">
    <property type="match status" value="1"/>
</dbReference>
<evidence type="ECO:0000313" key="2">
    <source>
        <dbReference type="EMBL" id="KEI45742.1"/>
    </source>
</evidence>
<dbReference type="Proteomes" id="UP000031419">
    <property type="component" value="Unassembled WGS sequence"/>
</dbReference>
<gene>
    <name evidence="2" type="ORF">GU90_02275</name>
</gene>
<dbReference type="STRING" id="28042.GU90_02275"/>
<dbReference type="InterPro" id="IPR037401">
    <property type="entry name" value="SnoaL-like"/>
</dbReference>
<sequence>MSDLEARVKRLEDIHEIGQLRAKYCQYLDDGRWDLLAELFTEDGRFVGLSTATGRAELRTFFANLQNGHLSAWWHFSTNETVTIDGDAAHGETWLYQPCVVEGEAHIAAGRYSDSMVRQNDEWLFAERKVTFFWWAPLAEGWDSGRISWPPARAALDPRYTPGATDA</sequence>
<dbReference type="SUPFAM" id="SSF54427">
    <property type="entry name" value="NTF2-like"/>
    <property type="match status" value="1"/>
</dbReference>
<name>A0A073B3B9_9PSEU</name>
<dbReference type="eggNOG" id="COG4319">
    <property type="taxonomic scope" value="Bacteria"/>
</dbReference>
<reference evidence="2 3" key="1">
    <citation type="submission" date="2014-06" db="EMBL/GenBank/DDBJ databases">
        <title>Saccharopolyspora rectivirgula DSM-43113 Genome sequencing.</title>
        <authorList>
            <person name="Barrera C."/>
            <person name="Millon L."/>
            <person name="Rognon B."/>
            <person name="Zaugg C."/>
            <person name="Monod M."/>
        </authorList>
    </citation>
    <scope>NUCLEOTIDE SEQUENCE [LARGE SCALE GENOMIC DNA]</scope>
    <source>
        <strain evidence="2 3">DSM 43113</strain>
    </source>
</reference>
<protein>
    <recommendedName>
        <fullName evidence="1">SnoaL-like domain-containing protein</fullName>
    </recommendedName>
</protein>
<evidence type="ECO:0000259" key="1">
    <source>
        <dbReference type="Pfam" id="PF13577"/>
    </source>
</evidence>